<evidence type="ECO:0000256" key="3">
    <source>
        <dbReference type="ARBA" id="ARBA00006013"/>
    </source>
</evidence>
<comment type="pathway">
    <text evidence="2 10">Amino-acid degradation; L-valine degradation.</text>
</comment>
<dbReference type="Gene3D" id="3.40.50.720">
    <property type="entry name" value="NAD(P)-binding Rossmann-like Domain"/>
    <property type="match status" value="1"/>
</dbReference>
<keyword evidence="12" id="KW-1185">Reference proteome</keyword>
<dbReference type="OrthoDB" id="435038at2759"/>
<dbReference type="PANTHER" id="PTHR22981:SF7">
    <property type="entry name" value="3-HYDROXYISOBUTYRATE DEHYDROGENASE, MITOCHONDRIAL"/>
    <property type="match status" value="1"/>
</dbReference>
<dbReference type="EMBL" id="CACRXK020003167">
    <property type="protein sequence ID" value="CAB3997706.1"/>
    <property type="molecule type" value="Genomic_DNA"/>
</dbReference>
<dbReference type="PIRSF" id="PIRSF000103">
    <property type="entry name" value="HIBADH"/>
    <property type="match status" value="1"/>
</dbReference>
<evidence type="ECO:0000256" key="9">
    <source>
        <dbReference type="ARBA" id="ARBA00049197"/>
    </source>
</evidence>
<dbReference type="Pfam" id="PF14833">
    <property type="entry name" value="NAD_binding_11"/>
    <property type="match status" value="1"/>
</dbReference>
<dbReference type="SUPFAM" id="SSF48179">
    <property type="entry name" value="6-phosphogluconate dehydrogenase C-terminal domain-like"/>
    <property type="match status" value="1"/>
</dbReference>
<keyword evidence="7 10" id="KW-0520">NAD</keyword>
<accession>A0A7D9I066</accession>
<dbReference type="FunFam" id="3.40.50.720:FF:000119">
    <property type="entry name" value="3-hydroxyisobutyrate dehydrogenase"/>
    <property type="match status" value="1"/>
</dbReference>
<evidence type="ECO:0000313" key="12">
    <source>
        <dbReference type="Proteomes" id="UP001152795"/>
    </source>
</evidence>
<dbReference type="InterPro" id="IPR011548">
    <property type="entry name" value="HIBADH"/>
</dbReference>
<dbReference type="GO" id="GO:0005739">
    <property type="term" value="C:mitochondrion"/>
    <property type="evidence" value="ECO:0007669"/>
    <property type="project" value="UniProtKB-SubCell"/>
</dbReference>
<dbReference type="NCBIfam" id="TIGR01692">
    <property type="entry name" value="HIBADH"/>
    <property type="match status" value="1"/>
</dbReference>
<evidence type="ECO:0000313" key="11">
    <source>
        <dbReference type="EMBL" id="CAB3997706.1"/>
    </source>
</evidence>
<dbReference type="UniPathway" id="UPA00362"/>
<reference evidence="11" key="1">
    <citation type="submission" date="2020-04" db="EMBL/GenBank/DDBJ databases">
        <authorList>
            <person name="Alioto T."/>
            <person name="Alioto T."/>
            <person name="Gomez Garrido J."/>
        </authorList>
    </citation>
    <scope>NUCLEOTIDE SEQUENCE</scope>
    <source>
        <strain evidence="11">A484AB</strain>
    </source>
</reference>
<dbReference type="InterPro" id="IPR015815">
    <property type="entry name" value="HIBADH-related"/>
</dbReference>
<proteinExistence type="inferred from homology"/>
<comment type="catalytic activity">
    <reaction evidence="9 10">
        <text>3-hydroxy-2-methylpropanoate + NAD(+) = 2-methyl-3-oxopropanoate + NADH + H(+)</text>
        <dbReference type="Rhea" id="RHEA:17681"/>
        <dbReference type="ChEBI" id="CHEBI:11805"/>
        <dbReference type="ChEBI" id="CHEBI:15378"/>
        <dbReference type="ChEBI" id="CHEBI:57540"/>
        <dbReference type="ChEBI" id="CHEBI:57700"/>
        <dbReference type="ChEBI" id="CHEBI:57945"/>
        <dbReference type="EC" id="1.1.1.31"/>
    </reaction>
</comment>
<comment type="caution">
    <text evidence="11">The sequence shown here is derived from an EMBL/GenBank/DDBJ whole genome shotgun (WGS) entry which is preliminary data.</text>
</comment>
<dbReference type="PROSITE" id="PS00895">
    <property type="entry name" value="3_HYDROXYISOBUT_DH"/>
    <property type="match status" value="1"/>
</dbReference>
<protein>
    <recommendedName>
        <fullName evidence="10">3-hydroxyisobutyrate dehydrogenase</fullName>
        <shortName evidence="10">HIBADH</shortName>
        <ecNumber evidence="10">1.1.1.31</ecNumber>
    </recommendedName>
</protein>
<dbReference type="InterPro" id="IPR013328">
    <property type="entry name" value="6PGD_dom2"/>
</dbReference>
<keyword evidence="5" id="KW-0809">Transit peptide</keyword>
<organism evidence="11 12">
    <name type="scientific">Paramuricea clavata</name>
    <name type="common">Red gorgonian</name>
    <name type="synonym">Violescent sea-whip</name>
    <dbReference type="NCBI Taxonomy" id="317549"/>
    <lineage>
        <taxon>Eukaryota</taxon>
        <taxon>Metazoa</taxon>
        <taxon>Cnidaria</taxon>
        <taxon>Anthozoa</taxon>
        <taxon>Octocorallia</taxon>
        <taxon>Malacalcyonacea</taxon>
        <taxon>Plexauridae</taxon>
        <taxon>Paramuricea</taxon>
    </lineage>
</organism>
<dbReference type="InterPro" id="IPR008927">
    <property type="entry name" value="6-PGluconate_DH-like_C_sf"/>
</dbReference>
<evidence type="ECO:0000256" key="1">
    <source>
        <dbReference type="ARBA" id="ARBA00004173"/>
    </source>
</evidence>
<dbReference type="GO" id="GO:0050661">
    <property type="term" value="F:NADP binding"/>
    <property type="evidence" value="ECO:0007669"/>
    <property type="project" value="InterPro"/>
</dbReference>
<evidence type="ECO:0000256" key="2">
    <source>
        <dbReference type="ARBA" id="ARBA00005109"/>
    </source>
</evidence>
<dbReference type="EC" id="1.1.1.31" evidence="10"/>
<dbReference type="GO" id="GO:0008442">
    <property type="term" value="F:3-hydroxyisobutyrate dehydrogenase activity"/>
    <property type="evidence" value="ECO:0007669"/>
    <property type="project" value="UniProtKB-EC"/>
</dbReference>
<dbReference type="InterPro" id="IPR036291">
    <property type="entry name" value="NAD(P)-bd_dom_sf"/>
</dbReference>
<dbReference type="InterPro" id="IPR006115">
    <property type="entry name" value="6PGDH_NADP-bd"/>
</dbReference>
<comment type="similarity">
    <text evidence="3">Belongs to the HIBADH-related family. 3-hydroxyisobutyrate dehydrogenase subfamily.</text>
</comment>
<dbReference type="Proteomes" id="UP001152795">
    <property type="component" value="Unassembled WGS sequence"/>
</dbReference>
<evidence type="ECO:0000256" key="8">
    <source>
        <dbReference type="ARBA" id="ARBA00023128"/>
    </source>
</evidence>
<name>A0A7D9I066_PARCT</name>
<dbReference type="AlphaFoldDB" id="A0A7D9I066"/>
<dbReference type="InterPro" id="IPR029154">
    <property type="entry name" value="HIBADH-like_NADP-bd"/>
</dbReference>
<keyword evidence="6 10" id="KW-0560">Oxidoreductase</keyword>
<evidence type="ECO:0000256" key="6">
    <source>
        <dbReference type="ARBA" id="ARBA00023002"/>
    </source>
</evidence>
<sequence>MDIQFNMAAVLTKNFRLLSAFPRQCGVVSRFLSSERSQGTKEPQTIGFIGLGNMGGPMAKNLLTNGHKLLVNDVVSASVKELQNEGADVGDNPADIASKTSVIITMLPSSPNVSEVYLGKNGIIEAVQEGSLLIDSSTINPEVAKEVASKAEEKGATYLDAPVSGGVIASQNGTLSFLVGGSKTGFERAKPILECMGQNIFHCGETATGQAVKICNNLLLAISMIGTSEAMNLGQNLGLDPKLLAEVISKSTGRCWSSDLYNPCPGVLENVPSSNNYQGGFGTALMTKDLGLAQEAATGTKSATPLGSVAHQIYRIMCNRGYGHLDFSSAYKFIKEDE</sequence>
<dbReference type="Pfam" id="PF03446">
    <property type="entry name" value="NAD_binding_2"/>
    <property type="match status" value="1"/>
</dbReference>
<dbReference type="Gene3D" id="1.10.1040.10">
    <property type="entry name" value="N-(1-d-carboxylethyl)-l-norvaline Dehydrogenase, domain 2"/>
    <property type="match status" value="1"/>
</dbReference>
<comment type="subcellular location">
    <subcellularLocation>
        <location evidence="1">Mitochondrion</location>
    </subcellularLocation>
</comment>
<evidence type="ECO:0000256" key="7">
    <source>
        <dbReference type="ARBA" id="ARBA00023027"/>
    </source>
</evidence>
<evidence type="ECO:0000256" key="5">
    <source>
        <dbReference type="ARBA" id="ARBA00022946"/>
    </source>
</evidence>
<gene>
    <name evidence="11" type="ORF">PACLA_8A069854</name>
</gene>
<dbReference type="SUPFAM" id="SSF51735">
    <property type="entry name" value="NAD(P)-binding Rossmann-fold domains"/>
    <property type="match status" value="1"/>
</dbReference>
<dbReference type="GO" id="GO:0006574">
    <property type="term" value="P:L-valine catabolic process"/>
    <property type="evidence" value="ECO:0007669"/>
    <property type="project" value="UniProtKB-UniPathway"/>
</dbReference>
<keyword evidence="4 10" id="KW-0101">Branched-chain amino acid catabolism</keyword>
<dbReference type="FunFam" id="1.10.1040.10:FF:000006">
    <property type="entry name" value="3-hydroxyisobutyrate dehydrogenase"/>
    <property type="match status" value="1"/>
</dbReference>
<dbReference type="GO" id="GO:0051287">
    <property type="term" value="F:NAD binding"/>
    <property type="evidence" value="ECO:0007669"/>
    <property type="project" value="InterPro"/>
</dbReference>
<evidence type="ECO:0000256" key="10">
    <source>
        <dbReference type="RuleBase" id="RU910714"/>
    </source>
</evidence>
<dbReference type="PANTHER" id="PTHR22981">
    <property type="entry name" value="3-HYDROXYISOBUTYRATE DEHYDROGENASE-RELATED"/>
    <property type="match status" value="1"/>
</dbReference>
<evidence type="ECO:0000256" key="4">
    <source>
        <dbReference type="ARBA" id="ARBA00022456"/>
    </source>
</evidence>
<keyword evidence="8" id="KW-0496">Mitochondrion</keyword>
<dbReference type="InterPro" id="IPR002204">
    <property type="entry name" value="3-OH-isobutyrate_DH-rel_CS"/>
</dbReference>